<evidence type="ECO:0000313" key="3">
    <source>
        <dbReference type="Proteomes" id="UP000265140"/>
    </source>
</evidence>
<dbReference type="Ensembl" id="ENSELUT00000092855.1">
    <property type="protein sequence ID" value="ENSELUP00000083680.1"/>
    <property type="gene ID" value="ENSELUG00000044608.1"/>
</dbReference>
<proteinExistence type="predicted"/>
<organism evidence="2 3">
    <name type="scientific">Esox lucius</name>
    <name type="common">Northern pike</name>
    <dbReference type="NCBI Taxonomy" id="8010"/>
    <lineage>
        <taxon>Eukaryota</taxon>
        <taxon>Metazoa</taxon>
        <taxon>Chordata</taxon>
        <taxon>Craniata</taxon>
        <taxon>Vertebrata</taxon>
        <taxon>Euteleostomi</taxon>
        <taxon>Actinopterygii</taxon>
        <taxon>Neopterygii</taxon>
        <taxon>Teleostei</taxon>
        <taxon>Protacanthopterygii</taxon>
        <taxon>Esociformes</taxon>
        <taxon>Esocidae</taxon>
        <taxon>Esox</taxon>
    </lineage>
</organism>
<dbReference type="GeneTree" id="ENSGT01140000285648"/>
<dbReference type="GO" id="GO:0005634">
    <property type="term" value="C:nucleus"/>
    <property type="evidence" value="ECO:0007669"/>
    <property type="project" value="TreeGrafter"/>
</dbReference>
<feature type="signal peptide" evidence="1">
    <location>
        <begin position="1"/>
        <end position="16"/>
    </location>
</feature>
<keyword evidence="3" id="KW-1185">Reference proteome</keyword>
<feature type="chain" id="PRO_5044276163" description="Secreted protein" evidence="1">
    <location>
        <begin position="17"/>
        <end position="57"/>
    </location>
</feature>
<evidence type="ECO:0000256" key="1">
    <source>
        <dbReference type="SAM" id="SignalP"/>
    </source>
</evidence>
<evidence type="ECO:0008006" key="4">
    <source>
        <dbReference type="Google" id="ProtNLM"/>
    </source>
</evidence>
<protein>
    <recommendedName>
        <fullName evidence="4">Secreted protein</fullName>
    </recommendedName>
</protein>
<sequence length="57" mass="6520">MCLVCIAFASWVLRSADPMVADTWKAGKSLQTIQLKTSHEPFRHFHLGPYKCHNSFI</sequence>
<reference evidence="2 3" key="1">
    <citation type="submission" date="2020-02" db="EMBL/GenBank/DDBJ databases">
        <title>Esox lucius (northern pike) genome, fEsoLuc1, primary haplotype.</title>
        <authorList>
            <person name="Myers G."/>
            <person name="Karagic N."/>
            <person name="Meyer A."/>
            <person name="Pippel M."/>
            <person name="Reichard M."/>
            <person name="Winkler S."/>
            <person name="Tracey A."/>
            <person name="Sims Y."/>
            <person name="Howe K."/>
            <person name="Rhie A."/>
            <person name="Formenti G."/>
            <person name="Durbin R."/>
            <person name="Fedrigo O."/>
            <person name="Jarvis E.D."/>
        </authorList>
    </citation>
    <scope>NUCLEOTIDE SEQUENCE [LARGE SCALE GENOMIC DNA]</scope>
</reference>
<name>A0AAY5K645_ESOLU</name>
<reference evidence="2" key="3">
    <citation type="submission" date="2025-09" db="UniProtKB">
        <authorList>
            <consortium name="Ensembl"/>
        </authorList>
    </citation>
    <scope>IDENTIFICATION</scope>
</reference>
<dbReference type="AlphaFoldDB" id="A0AAY5K645"/>
<dbReference type="PANTHER" id="PTHR47282">
    <property type="entry name" value="PGC-1 AND ERR-INDUCED REGULATOR IN MUSCLE PROTEIN 1"/>
    <property type="match status" value="1"/>
</dbReference>
<evidence type="ECO:0000313" key="2">
    <source>
        <dbReference type="Ensembl" id="ENSELUP00000083680.1"/>
    </source>
</evidence>
<accession>A0AAY5K645</accession>
<dbReference type="Proteomes" id="UP000265140">
    <property type="component" value="Chromosome 17"/>
</dbReference>
<dbReference type="InterPro" id="IPR043442">
    <property type="entry name" value="Perm1"/>
</dbReference>
<reference evidence="2" key="2">
    <citation type="submission" date="2025-08" db="UniProtKB">
        <authorList>
            <consortium name="Ensembl"/>
        </authorList>
    </citation>
    <scope>IDENTIFICATION</scope>
</reference>
<dbReference type="GO" id="GO:0014850">
    <property type="term" value="P:response to muscle activity"/>
    <property type="evidence" value="ECO:0007669"/>
    <property type="project" value="TreeGrafter"/>
</dbReference>
<keyword evidence="1" id="KW-0732">Signal</keyword>
<dbReference type="GO" id="GO:0006355">
    <property type="term" value="P:regulation of DNA-templated transcription"/>
    <property type="evidence" value="ECO:0007669"/>
    <property type="project" value="InterPro"/>
</dbReference>
<dbReference type="PANTHER" id="PTHR47282:SF1">
    <property type="entry name" value="PGC-1 AND ERR-INDUCED REGULATOR IN MUSCLE PROTEIN 1"/>
    <property type="match status" value="1"/>
</dbReference>
<dbReference type="GO" id="GO:0005737">
    <property type="term" value="C:cytoplasm"/>
    <property type="evidence" value="ECO:0007669"/>
    <property type="project" value="TreeGrafter"/>
</dbReference>